<dbReference type="Gene3D" id="1.20.5.440">
    <property type="entry name" value="ATP synthase delta/epsilon subunit, C-terminal domain"/>
    <property type="match status" value="1"/>
</dbReference>
<evidence type="ECO:0000256" key="5">
    <source>
        <dbReference type="ARBA" id="ARBA00022448"/>
    </source>
</evidence>
<sequence>MMGTIFHLDIVSAEESIYSGPVEFMVAPAQMGEVGIYPRHTPMLTKIKSGMVRIKAQLKEEELIYVSGGMLEVQPDIVTILADTAVRSHDLDEAKALEVKRAAEEAMKNKESELDYVKAQAELIEAMAQLAAIDKLRKRRH</sequence>
<proteinExistence type="inferred from homology"/>
<dbReference type="FunFam" id="2.60.15.10:FF:000001">
    <property type="entry name" value="ATP synthase epsilon chain"/>
    <property type="match status" value="1"/>
</dbReference>
<evidence type="ECO:0000256" key="12">
    <source>
        <dbReference type="HAMAP-Rule" id="MF_00530"/>
    </source>
</evidence>
<dbReference type="GO" id="GO:0005886">
    <property type="term" value="C:plasma membrane"/>
    <property type="evidence" value="ECO:0007669"/>
    <property type="project" value="UniProtKB-SubCell"/>
</dbReference>
<dbReference type="NCBIfam" id="TIGR01216">
    <property type="entry name" value="ATP_synt_epsi"/>
    <property type="match status" value="1"/>
</dbReference>
<keyword evidence="9 12" id="KW-0472">Membrane</keyword>
<evidence type="ECO:0000259" key="15">
    <source>
        <dbReference type="Pfam" id="PF00401"/>
    </source>
</evidence>
<dbReference type="Pfam" id="PF00401">
    <property type="entry name" value="ATP-synt_DE"/>
    <property type="match status" value="1"/>
</dbReference>
<comment type="function">
    <text evidence="1 12">Produces ATP from ADP in the presence of a proton gradient across the membrane.</text>
</comment>
<dbReference type="Proteomes" id="UP000236753">
    <property type="component" value="Unassembled WGS sequence"/>
</dbReference>
<organism evidence="17 18">
    <name type="scientific">Nitrosomonas ureae</name>
    <dbReference type="NCBI Taxonomy" id="44577"/>
    <lineage>
        <taxon>Bacteria</taxon>
        <taxon>Pseudomonadati</taxon>
        <taxon>Pseudomonadota</taxon>
        <taxon>Betaproteobacteria</taxon>
        <taxon>Nitrosomonadales</taxon>
        <taxon>Nitrosomonadaceae</taxon>
        <taxon>Nitrosomonas</taxon>
    </lineage>
</organism>
<evidence type="ECO:0000259" key="16">
    <source>
        <dbReference type="Pfam" id="PF02823"/>
    </source>
</evidence>
<gene>
    <name evidence="12" type="primary">atpC</name>
    <name evidence="17" type="ORF">SAMN05216334_101206</name>
</gene>
<dbReference type="SUPFAM" id="SSF46604">
    <property type="entry name" value="Epsilon subunit of F1F0-ATP synthase C-terminal domain"/>
    <property type="match status" value="1"/>
</dbReference>
<evidence type="ECO:0000313" key="17">
    <source>
        <dbReference type="EMBL" id="SEF41180.1"/>
    </source>
</evidence>
<evidence type="ECO:0000256" key="9">
    <source>
        <dbReference type="ARBA" id="ARBA00023136"/>
    </source>
</evidence>
<keyword evidence="6 12" id="KW-1003">Cell membrane</keyword>
<dbReference type="Gene3D" id="2.60.15.10">
    <property type="entry name" value="F0F1 ATP synthase delta/epsilon subunit, N-terminal"/>
    <property type="match status" value="1"/>
</dbReference>
<dbReference type="CDD" id="cd12152">
    <property type="entry name" value="F1-ATPase_delta"/>
    <property type="match status" value="1"/>
</dbReference>
<evidence type="ECO:0000256" key="8">
    <source>
        <dbReference type="ARBA" id="ARBA00023065"/>
    </source>
</evidence>
<feature type="domain" description="ATP synthase epsilon subunit C-terminal" evidence="15">
    <location>
        <begin position="90"/>
        <end position="133"/>
    </location>
</feature>
<evidence type="ECO:0000256" key="13">
    <source>
        <dbReference type="RuleBase" id="RU003656"/>
    </source>
</evidence>
<feature type="domain" description="ATP synthase F1 complex delta/epsilon subunit N-terminal" evidence="16">
    <location>
        <begin position="6"/>
        <end position="85"/>
    </location>
</feature>
<comment type="subunit">
    <text evidence="4 12 13">F-type ATPases have 2 components, CF(1) - the catalytic core - and CF(0) - the membrane proton channel. CF(1) has five subunits: alpha(3), beta(3), gamma(1), delta(1), epsilon(1). CF(0) has three main subunits: a, b and c.</text>
</comment>
<dbReference type="HAMAP" id="MF_00530">
    <property type="entry name" value="ATP_synth_epsil_bac"/>
    <property type="match status" value="1"/>
</dbReference>
<dbReference type="SUPFAM" id="SSF51344">
    <property type="entry name" value="Epsilon subunit of F1F0-ATP synthase N-terminal domain"/>
    <property type="match status" value="1"/>
</dbReference>
<accession>A0A1H5RSC8</accession>
<dbReference type="InterPro" id="IPR001469">
    <property type="entry name" value="ATP_synth_F1_dsu/esu"/>
</dbReference>
<keyword evidence="5 12" id="KW-0813">Transport</keyword>
<evidence type="ECO:0000256" key="6">
    <source>
        <dbReference type="ARBA" id="ARBA00022475"/>
    </source>
</evidence>
<evidence type="ECO:0000256" key="10">
    <source>
        <dbReference type="ARBA" id="ARBA00023196"/>
    </source>
</evidence>
<dbReference type="InterPro" id="IPR036771">
    <property type="entry name" value="ATPsynth_dsu/esu_N"/>
</dbReference>
<dbReference type="InterPro" id="IPR036794">
    <property type="entry name" value="ATP_F1_dsu/esu_C_sf"/>
</dbReference>
<evidence type="ECO:0000256" key="4">
    <source>
        <dbReference type="ARBA" id="ARBA00011648"/>
    </source>
</evidence>
<dbReference type="NCBIfam" id="NF001847">
    <property type="entry name" value="PRK00571.1-4"/>
    <property type="match status" value="1"/>
</dbReference>
<dbReference type="GO" id="GO:0045259">
    <property type="term" value="C:proton-transporting ATP synthase complex"/>
    <property type="evidence" value="ECO:0007669"/>
    <property type="project" value="UniProtKB-KW"/>
</dbReference>
<dbReference type="InterPro" id="IPR020546">
    <property type="entry name" value="ATP_synth_F1_dsu/esu_N"/>
</dbReference>
<evidence type="ECO:0000256" key="3">
    <source>
        <dbReference type="ARBA" id="ARBA00005712"/>
    </source>
</evidence>
<reference evidence="17 18" key="1">
    <citation type="submission" date="2016-10" db="EMBL/GenBank/DDBJ databases">
        <authorList>
            <person name="de Groot N.N."/>
        </authorList>
    </citation>
    <scope>NUCLEOTIDE SEQUENCE [LARGE SCALE GENOMIC DNA]</scope>
    <source>
        <strain evidence="17 18">Nm13</strain>
    </source>
</reference>
<evidence type="ECO:0000256" key="1">
    <source>
        <dbReference type="ARBA" id="ARBA00003543"/>
    </source>
</evidence>
<comment type="similarity">
    <text evidence="3 12 13">Belongs to the ATPase epsilon chain family.</text>
</comment>
<feature type="coiled-coil region" evidence="14">
    <location>
        <begin position="93"/>
        <end position="129"/>
    </location>
</feature>
<dbReference type="AlphaFoldDB" id="A0A1H5RSC8"/>
<evidence type="ECO:0000256" key="2">
    <source>
        <dbReference type="ARBA" id="ARBA00004202"/>
    </source>
</evidence>
<dbReference type="GO" id="GO:0046933">
    <property type="term" value="F:proton-transporting ATP synthase activity, rotational mechanism"/>
    <property type="evidence" value="ECO:0007669"/>
    <property type="project" value="UniProtKB-UniRule"/>
</dbReference>
<dbReference type="PANTHER" id="PTHR13822">
    <property type="entry name" value="ATP SYNTHASE DELTA/EPSILON CHAIN"/>
    <property type="match status" value="1"/>
</dbReference>
<evidence type="ECO:0000256" key="14">
    <source>
        <dbReference type="SAM" id="Coils"/>
    </source>
</evidence>
<keyword evidence="8 12" id="KW-0406">Ion transport</keyword>
<evidence type="ECO:0000313" key="18">
    <source>
        <dbReference type="Proteomes" id="UP000236753"/>
    </source>
</evidence>
<dbReference type="PANTHER" id="PTHR13822:SF10">
    <property type="entry name" value="ATP SYNTHASE EPSILON CHAIN, CHLOROPLASTIC"/>
    <property type="match status" value="1"/>
</dbReference>
<name>A0A1H5RSC8_9PROT</name>
<keyword evidence="11 12" id="KW-0066">ATP synthesis</keyword>
<evidence type="ECO:0000256" key="7">
    <source>
        <dbReference type="ARBA" id="ARBA00022781"/>
    </source>
</evidence>
<dbReference type="InterPro" id="IPR020547">
    <property type="entry name" value="ATP_synth_F1_esu_C"/>
</dbReference>
<evidence type="ECO:0000256" key="11">
    <source>
        <dbReference type="ARBA" id="ARBA00023310"/>
    </source>
</evidence>
<protein>
    <recommendedName>
        <fullName evidence="12">ATP synthase epsilon chain</fullName>
    </recommendedName>
    <alternativeName>
        <fullName evidence="12">ATP synthase F1 sector epsilon subunit</fullName>
    </alternativeName>
    <alternativeName>
        <fullName evidence="12">F-ATPase epsilon subunit</fullName>
    </alternativeName>
</protein>
<keyword evidence="10 12" id="KW-0139">CF(1)</keyword>
<dbReference type="GO" id="GO:0005524">
    <property type="term" value="F:ATP binding"/>
    <property type="evidence" value="ECO:0007669"/>
    <property type="project" value="UniProtKB-UniRule"/>
</dbReference>
<comment type="subcellular location">
    <subcellularLocation>
        <location evidence="2 12">Cell membrane</location>
        <topology evidence="2 12">Peripheral membrane protein</topology>
    </subcellularLocation>
</comment>
<dbReference type="Pfam" id="PF02823">
    <property type="entry name" value="ATP-synt_DE_N"/>
    <property type="match status" value="1"/>
</dbReference>
<keyword evidence="7 12" id="KW-0375">Hydrogen ion transport</keyword>
<dbReference type="EMBL" id="FNUX01000001">
    <property type="protein sequence ID" value="SEF41180.1"/>
    <property type="molecule type" value="Genomic_DNA"/>
</dbReference>
<keyword evidence="14" id="KW-0175">Coiled coil</keyword>